<feature type="region of interest" description="Disordered" evidence="1">
    <location>
        <begin position="643"/>
        <end position="686"/>
    </location>
</feature>
<feature type="region of interest" description="Disordered" evidence="1">
    <location>
        <begin position="853"/>
        <end position="872"/>
    </location>
</feature>
<feature type="region of interest" description="Disordered" evidence="1">
    <location>
        <begin position="284"/>
        <end position="412"/>
    </location>
</feature>
<dbReference type="GeneID" id="25272689"/>
<dbReference type="OrthoDB" id="9450571at2759"/>
<feature type="region of interest" description="Disordered" evidence="1">
    <location>
        <begin position="795"/>
        <end position="822"/>
    </location>
</feature>
<organism evidence="2 3">
    <name type="scientific">Eimeria acervulina</name>
    <name type="common">Coccidian parasite</name>
    <dbReference type="NCBI Taxonomy" id="5801"/>
    <lineage>
        <taxon>Eukaryota</taxon>
        <taxon>Sar</taxon>
        <taxon>Alveolata</taxon>
        <taxon>Apicomplexa</taxon>
        <taxon>Conoidasida</taxon>
        <taxon>Coccidia</taxon>
        <taxon>Eucoccidiorida</taxon>
        <taxon>Eimeriorina</taxon>
        <taxon>Eimeriidae</taxon>
        <taxon>Eimeria</taxon>
    </lineage>
</organism>
<dbReference type="Proteomes" id="UP000018050">
    <property type="component" value="Unassembled WGS sequence"/>
</dbReference>
<dbReference type="VEuPathDB" id="ToxoDB:EAH_00046190"/>
<evidence type="ECO:0000313" key="2">
    <source>
        <dbReference type="EMBL" id="CDI83943.1"/>
    </source>
</evidence>
<name>U6GXG6_EIMAC</name>
<gene>
    <name evidence="2" type="ORF">EAH_00046190</name>
</gene>
<reference evidence="2" key="1">
    <citation type="submission" date="2013-10" db="EMBL/GenBank/DDBJ databases">
        <title>Genomic analysis of the causative agents of coccidiosis in chickens.</title>
        <authorList>
            <person name="Reid A.J."/>
            <person name="Blake D."/>
            <person name="Billington K."/>
            <person name="Browne H."/>
            <person name="Dunn M."/>
            <person name="Hung S."/>
            <person name="Kawahara F."/>
            <person name="Miranda-Saavedra D."/>
            <person name="Mourier T."/>
            <person name="Nagra H."/>
            <person name="Otto T.D."/>
            <person name="Rawlings N."/>
            <person name="Sanchez A."/>
            <person name="Sanders M."/>
            <person name="Subramaniam C."/>
            <person name="Tay Y."/>
            <person name="Dear P."/>
            <person name="Doerig C."/>
            <person name="Gruber A."/>
            <person name="Parkinson J."/>
            <person name="Shirley M."/>
            <person name="Wan K.L."/>
            <person name="Berriman M."/>
            <person name="Tomley F."/>
            <person name="Pain A."/>
        </authorList>
    </citation>
    <scope>NUCLEOTIDE SEQUENCE [LARGE SCALE GENOMIC DNA]</scope>
    <source>
        <strain evidence="2">Houghton</strain>
    </source>
</reference>
<feature type="region of interest" description="Disordered" evidence="1">
    <location>
        <begin position="721"/>
        <end position="755"/>
    </location>
</feature>
<reference evidence="2" key="2">
    <citation type="submission" date="2013-10" db="EMBL/GenBank/DDBJ databases">
        <authorList>
            <person name="Aslett M."/>
        </authorList>
    </citation>
    <scope>NUCLEOTIDE SEQUENCE [LARGE SCALE GENOMIC DNA]</scope>
    <source>
        <strain evidence="2">Houghton</strain>
    </source>
</reference>
<protein>
    <submittedName>
        <fullName evidence="2">Uncharacterized protein</fullName>
    </submittedName>
</protein>
<proteinExistence type="predicted"/>
<accession>U6GXG6</accession>
<feature type="compositionally biased region" description="Basic and acidic residues" evidence="1">
    <location>
        <begin position="530"/>
        <end position="539"/>
    </location>
</feature>
<dbReference type="RefSeq" id="XP_013246991.1">
    <property type="nucleotide sequence ID" value="XM_013391537.1"/>
</dbReference>
<dbReference type="AlphaFoldDB" id="U6GXG6"/>
<evidence type="ECO:0000313" key="3">
    <source>
        <dbReference type="Proteomes" id="UP000018050"/>
    </source>
</evidence>
<dbReference type="EMBL" id="HG673542">
    <property type="protein sequence ID" value="CDI83943.1"/>
    <property type="molecule type" value="Genomic_DNA"/>
</dbReference>
<feature type="region of interest" description="Disordered" evidence="1">
    <location>
        <begin position="1"/>
        <end position="24"/>
    </location>
</feature>
<evidence type="ECO:0000256" key="1">
    <source>
        <dbReference type="SAM" id="MobiDB-lite"/>
    </source>
</evidence>
<feature type="compositionally biased region" description="Low complexity" evidence="1">
    <location>
        <begin position="804"/>
        <end position="818"/>
    </location>
</feature>
<feature type="compositionally biased region" description="Low complexity" evidence="1">
    <location>
        <begin position="721"/>
        <end position="741"/>
    </location>
</feature>
<keyword evidence="3" id="KW-1185">Reference proteome</keyword>
<sequence>MRVIAGFSPVLSSPQQQRRHVRPRLLPADSFRPALLRQQTAAAAATATAAAAAAAEGRDRDGDQEEDLETLMENLLRRSLPTPSFKKGLFGLGISSSSSSSSSSRSRSSGEIAHRARCRTVLQVYALLDPLGVGYIDIDSACSCIAAARRDNQQLGLLLLTLLEDMLPLISSRFCCCNVSLLLSPFAAVSFCCRGFVRGDLSVHIRASQQRREETVIAIKEELKKKEMAECTFKPETTKMPSFGEPFINRRELLAQIKAKQKDAKQQRDRKFVVLLETPVERELALPPDSPRPLSKQETADKGPLSVSKKETEVKGPLSLSKKETAGEGPLSVSKKETADKSSLSLSKKETADKSPLPVSKKETEVKGPLSVSKKETADKSPLSVSKKETAVKGLLPVSKKETADKGPLSLAKKETEVKGLVSVSKKETVGKAPLSLSKKETADKMPPPLAKKETADKGPLSLSKKETTGKAPLSLVKKETVDKAALPLSKKETVGKAPPSLAKKETADNKGPLSPPKKETADKGLQSVSKKETDKEEAASSVCIKETADKGPQSVYKKETSDGAAPVSEEETETKRRQRGRGEGDSEFKAGAAAAAEAAAAAAAAAAASSFSLWVMQEGTPKTKPLGLEQLLRVSPLPRVPLDNLSPFFGMSEETEKKEVKKNSSSKTPAYTPEHEPLIFRPNSPPLSPPYVVYTQTQDLKKQQQQLFLQQQQQHRKLMLQQQQQRQQQRQQQQQQQQQLRRNHYKPHPPLTPGLAASFKIPFIAERRQEIATPTAAAFAAAAAAAAAEPAAATRASTGLRAQQRQRQQQQQQQLRRPFSSVPSDDCLLWTADATDFVRGISKISVKTNNARAREMYRRPSGQTKTEKNVF</sequence>
<feature type="region of interest" description="Disordered" evidence="1">
    <location>
        <begin position="426"/>
        <end position="598"/>
    </location>
</feature>